<dbReference type="InterPro" id="IPR036086">
    <property type="entry name" value="ParB/Sulfiredoxin_sf"/>
</dbReference>
<reference evidence="1 2" key="1">
    <citation type="journal article" date="2015" name="Environ. Microbiol.">
        <title>Methane oxidation coupled to nitrate reduction under hypoxia by the Gammaproteobacterium Methylomonas denitrificans, sp. nov. type strain FJG1.</title>
        <authorList>
            <person name="Kits K.D."/>
            <person name="Klotz M.G."/>
            <person name="Stein L.Y."/>
        </authorList>
    </citation>
    <scope>NUCLEOTIDE SEQUENCE [LARGE SCALE GENOMIC DNA]</scope>
    <source>
        <strain evidence="1 2">FJG1</strain>
    </source>
</reference>
<accession>A0A140E598</accession>
<dbReference type="Proteomes" id="UP000030512">
    <property type="component" value="Chromosome"/>
</dbReference>
<name>A0A140E598_9GAMM</name>
<dbReference type="RefSeq" id="WP_036272347.1">
    <property type="nucleotide sequence ID" value="NZ_CP014476.1"/>
</dbReference>
<protein>
    <submittedName>
        <fullName evidence="1">Uncharacterized protein</fullName>
    </submittedName>
</protein>
<proteinExistence type="predicted"/>
<dbReference type="SUPFAM" id="SSF110849">
    <property type="entry name" value="ParB/Sulfiredoxin"/>
    <property type="match status" value="1"/>
</dbReference>
<gene>
    <name evidence="1" type="ORF">JT25_003565</name>
</gene>
<dbReference type="KEGG" id="mdn:JT25_003565"/>
<organism evidence="1 2">
    <name type="scientific">Methylomonas denitrificans</name>
    <dbReference type="NCBI Taxonomy" id="1538553"/>
    <lineage>
        <taxon>Bacteria</taxon>
        <taxon>Pseudomonadati</taxon>
        <taxon>Pseudomonadota</taxon>
        <taxon>Gammaproteobacteria</taxon>
        <taxon>Methylococcales</taxon>
        <taxon>Methylococcaceae</taxon>
        <taxon>Methylomonas</taxon>
    </lineage>
</organism>
<dbReference type="AlphaFoldDB" id="A0A140E598"/>
<keyword evidence="2" id="KW-1185">Reference proteome</keyword>
<evidence type="ECO:0000313" key="1">
    <source>
        <dbReference type="EMBL" id="AMK75572.1"/>
    </source>
</evidence>
<evidence type="ECO:0000313" key="2">
    <source>
        <dbReference type="Proteomes" id="UP000030512"/>
    </source>
</evidence>
<dbReference type="EMBL" id="CP014476">
    <property type="protein sequence ID" value="AMK75572.1"/>
    <property type="molecule type" value="Genomic_DNA"/>
</dbReference>
<sequence length="124" mass="14387">MRFRTPRDDYDFDIPDEWWSFAELDQLVSALGPYYPYKPADAVQIVLLSDIEPPQRSEAVEPFKKYKLVPLLLAFRSPECKLPPIQLAELEDAVYQYRVTNGYHRFYSSIAVGYSHAPAVLFPK</sequence>